<dbReference type="Gene3D" id="2.130.10.10">
    <property type="entry name" value="YVTN repeat-like/Quinoprotein amine dehydrogenase"/>
    <property type="match status" value="1"/>
</dbReference>
<dbReference type="Proteomes" id="UP000887565">
    <property type="component" value="Unplaced"/>
</dbReference>
<dbReference type="OMA" id="YFMHSAS"/>
<reference evidence="8" key="1">
    <citation type="submission" date="2022-11" db="UniProtKB">
        <authorList>
            <consortium name="WormBaseParasite"/>
        </authorList>
    </citation>
    <scope>IDENTIFICATION</scope>
</reference>
<dbReference type="InterPro" id="IPR011333">
    <property type="entry name" value="SKP1/BTB/POZ_sf"/>
</dbReference>
<evidence type="ECO:0000256" key="3">
    <source>
        <dbReference type="ARBA" id="ARBA00022574"/>
    </source>
</evidence>
<keyword evidence="7" id="KW-1185">Reference proteome</keyword>
<dbReference type="InterPro" id="IPR003131">
    <property type="entry name" value="T1-type_BTB"/>
</dbReference>
<dbReference type="InterPro" id="IPR036322">
    <property type="entry name" value="WD40_repeat_dom_sf"/>
</dbReference>
<dbReference type="FunFam" id="3.30.710.10:FF:000038">
    <property type="entry name" value="BTB/POZ domain-containing protein KCTD3 isoform X1"/>
    <property type="match status" value="1"/>
</dbReference>
<dbReference type="AlphaFoldDB" id="A0A915ICI4"/>
<dbReference type="CDD" id="cd18363">
    <property type="entry name" value="BTB_POZ_KCTD3-like"/>
    <property type="match status" value="1"/>
</dbReference>
<dbReference type="SUPFAM" id="SSF50978">
    <property type="entry name" value="WD40 repeat-like"/>
    <property type="match status" value="1"/>
</dbReference>
<dbReference type="InterPro" id="IPR000210">
    <property type="entry name" value="BTB/POZ_dom"/>
</dbReference>
<sequence length="840" mass="91162">MSYYGENAIISLNVGGTKFTTSKSTLTWIPDSFFTSLLSGRIPTLLDDNGSIFIDRDPNIFGIILNYLRTKQINLKNVDIAALKHEAQFYGLGPLVKRLLLCDELDYSTCGDVIFHAYLPAPPFPPSVVQNSMNGRITATSAANSNDNQQVSISNSSFHSRNLSEPPIVTSQKTTSSILPNDLKFQALMQVEQKPLYLKNENHENYNLVGHQITNNPFAPKVSTVMHHQRSSSHNDCCKPVFKGRSKSRGSTDLTRQIRQELAASLKYQQETFCDPFRVKMIRAHHSWIAVAYHQYVACYRSKDSTGWFLVYVSEKLTSGVERIALNARSGPSSTSSTATASAGNNHGVIPVVVQQQPQQQQLQSPCEKSVGDDGTANRIGIFSLANAAVHALLFIGGQLIALSKGGQVGIWHGVTQNWQVQDVLPISSYDTAGSFLLLGCTNGSIYYIDMQKFPLRMKDNDLLVTELYRDPSSEPITSISVYLTPKSSLCGNWIEIAYGTSSGCVRVIVQHPETVGHGPQLFQTFSVHRASITKVTLTTNHLISVCSEYNHVRTWSVTRFRGMISTQPGSTPSASFKVLTLDPASASAGAGHLAPQGCVQPPSSICNGQSSSSSSASSCSPTSIVTLGAGGPGVITAARYSQNGHLGGDFLLNGAQDVGPFGDQDGEKVFIQKLVPETNQLFVRLSSNGERVCIVKSADETNITCFLVHECEGSSRMGARPRRFLFTGHVNGSIQMWDLTTALDMHNVAKEKGENKASLQGPSPEELLRLIDECEITCSSMSVTPINTPAGSVSHIPSLFTPLSSHSILNPICSTSSNSTSAFNIHDWILDKPLSSVSS</sequence>
<dbReference type="SUPFAM" id="SSF54695">
    <property type="entry name" value="POZ domain"/>
    <property type="match status" value="1"/>
</dbReference>
<accession>A0A915ICI4</accession>
<keyword evidence="2" id="KW-0597">Phosphoprotein</keyword>
<dbReference type="SMART" id="SM00225">
    <property type="entry name" value="BTB"/>
    <property type="match status" value="1"/>
</dbReference>
<organism evidence="7 8">
    <name type="scientific">Romanomermis culicivorax</name>
    <name type="common">Nematode worm</name>
    <dbReference type="NCBI Taxonomy" id="13658"/>
    <lineage>
        <taxon>Eukaryota</taxon>
        <taxon>Metazoa</taxon>
        <taxon>Ecdysozoa</taxon>
        <taxon>Nematoda</taxon>
        <taxon>Enoplea</taxon>
        <taxon>Dorylaimia</taxon>
        <taxon>Mermithida</taxon>
        <taxon>Mermithoidea</taxon>
        <taxon>Mermithidae</taxon>
        <taxon>Romanomermis</taxon>
    </lineage>
</organism>
<keyword evidence="4" id="KW-0677">Repeat</keyword>
<dbReference type="Pfam" id="PF02214">
    <property type="entry name" value="BTB_2"/>
    <property type="match status" value="1"/>
</dbReference>
<name>A0A915ICI4_ROMCU</name>
<evidence type="ECO:0000259" key="6">
    <source>
        <dbReference type="PROSITE" id="PS50097"/>
    </source>
</evidence>
<dbReference type="InterPro" id="IPR015943">
    <property type="entry name" value="WD40/YVTN_repeat-like_dom_sf"/>
</dbReference>
<evidence type="ECO:0000256" key="1">
    <source>
        <dbReference type="ARBA" id="ARBA00009572"/>
    </source>
</evidence>
<keyword evidence="3" id="KW-0853">WD repeat</keyword>
<feature type="domain" description="BTB" evidence="6">
    <location>
        <begin position="6"/>
        <end position="77"/>
    </location>
</feature>
<evidence type="ECO:0000256" key="4">
    <source>
        <dbReference type="ARBA" id="ARBA00022737"/>
    </source>
</evidence>
<protein>
    <submittedName>
        <fullName evidence="8">BTB domain-containing protein</fullName>
    </submittedName>
</protein>
<evidence type="ECO:0000313" key="7">
    <source>
        <dbReference type="Proteomes" id="UP000887565"/>
    </source>
</evidence>
<proteinExistence type="inferred from homology"/>
<comment type="similarity">
    <text evidence="1">Belongs to the KCTD3 family.</text>
</comment>
<dbReference type="WBParaSite" id="nRc.2.0.1.t10941-RA">
    <property type="protein sequence ID" value="nRc.2.0.1.t10941-RA"/>
    <property type="gene ID" value="nRc.2.0.1.g10941"/>
</dbReference>
<dbReference type="PANTHER" id="PTHR15859">
    <property type="entry name" value="SETA BINDING PROTEIN 1"/>
    <property type="match status" value="1"/>
</dbReference>
<dbReference type="PROSITE" id="PS50097">
    <property type="entry name" value="BTB"/>
    <property type="match status" value="1"/>
</dbReference>
<dbReference type="SMART" id="SM00320">
    <property type="entry name" value="WD40"/>
    <property type="match status" value="3"/>
</dbReference>
<dbReference type="GO" id="GO:0051260">
    <property type="term" value="P:protein homooligomerization"/>
    <property type="evidence" value="ECO:0007669"/>
    <property type="project" value="InterPro"/>
</dbReference>
<dbReference type="PANTHER" id="PTHR15859:SF1">
    <property type="entry name" value="BTB DOMAIN-CONTAINING PROTEIN"/>
    <property type="match status" value="1"/>
</dbReference>
<evidence type="ECO:0000313" key="8">
    <source>
        <dbReference type="WBParaSite" id="nRc.2.0.1.t10941-RA"/>
    </source>
</evidence>
<evidence type="ECO:0000256" key="5">
    <source>
        <dbReference type="SAM" id="MobiDB-lite"/>
    </source>
</evidence>
<dbReference type="Gene3D" id="3.30.710.10">
    <property type="entry name" value="Potassium Channel Kv1.1, Chain A"/>
    <property type="match status" value="1"/>
</dbReference>
<dbReference type="InterPro" id="IPR047876">
    <property type="entry name" value="SHKBP1/KCTD3"/>
</dbReference>
<dbReference type="InterPro" id="IPR001680">
    <property type="entry name" value="WD40_rpt"/>
</dbReference>
<evidence type="ECO:0000256" key="2">
    <source>
        <dbReference type="ARBA" id="ARBA00022553"/>
    </source>
</evidence>
<feature type="region of interest" description="Disordered" evidence="5">
    <location>
        <begin position="143"/>
        <end position="175"/>
    </location>
</feature>